<dbReference type="PROSITE" id="PS50293">
    <property type="entry name" value="TPR_REGION"/>
    <property type="match status" value="1"/>
</dbReference>
<feature type="compositionally biased region" description="Polar residues" evidence="1">
    <location>
        <begin position="55"/>
        <end position="66"/>
    </location>
</feature>
<dbReference type="SUPFAM" id="SSF48452">
    <property type="entry name" value="TPR-like"/>
    <property type="match status" value="1"/>
</dbReference>
<evidence type="ECO:0000256" key="1">
    <source>
        <dbReference type="SAM" id="MobiDB-lite"/>
    </source>
</evidence>
<dbReference type="EMBL" id="UINC01096938">
    <property type="protein sequence ID" value="SVC54234.1"/>
    <property type="molecule type" value="Genomic_DNA"/>
</dbReference>
<dbReference type="InterPro" id="IPR019734">
    <property type="entry name" value="TPR_rpt"/>
</dbReference>
<organism evidence="2">
    <name type="scientific">marine metagenome</name>
    <dbReference type="NCBI Taxonomy" id="408172"/>
    <lineage>
        <taxon>unclassified sequences</taxon>
        <taxon>metagenomes</taxon>
        <taxon>ecological metagenomes</taxon>
    </lineage>
</organism>
<feature type="region of interest" description="Disordered" evidence="1">
    <location>
        <begin position="49"/>
        <end position="69"/>
    </location>
</feature>
<name>A0A382MZ29_9ZZZZ</name>
<accession>A0A382MZ29</accession>
<protein>
    <submittedName>
        <fullName evidence="2">Uncharacterized protein</fullName>
    </submittedName>
</protein>
<dbReference type="Gene3D" id="1.25.40.10">
    <property type="entry name" value="Tetratricopeptide repeat domain"/>
    <property type="match status" value="1"/>
</dbReference>
<evidence type="ECO:0000313" key="2">
    <source>
        <dbReference type="EMBL" id="SVC54234.1"/>
    </source>
</evidence>
<dbReference type="Pfam" id="PF13428">
    <property type="entry name" value="TPR_14"/>
    <property type="match status" value="1"/>
</dbReference>
<dbReference type="AlphaFoldDB" id="A0A382MZ29"/>
<dbReference type="PROSITE" id="PS50005">
    <property type="entry name" value="TPR"/>
    <property type="match status" value="1"/>
</dbReference>
<proteinExistence type="predicted"/>
<sequence>MVAVGTGSEVVAYALDTPMTATLPPAAAEPHAEPMFGFGMFGTPAPDTSELEPATSMSGVATSTPRTGEGGEFREFAHEVVQGDVRNYLRLGNVAWKEGRLTRALEHYQRATEVEPAEPRAWHNLAVCRYYLALKSNPDDVDGAVTQAFESLRTANRSDTQYEPALKTLEYFAQLLELDSD</sequence>
<gene>
    <name evidence="2" type="ORF">METZ01_LOCUS307088</name>
</gene>
<reference evidence="2" key="1">
    <citation type="submission" date="2018-05" db="EMBL/GenBank/DDBJ databases">
        <authorList>
            <person name="Lanie J.A."/>
            <person name="Ng W.-L."/>
            <person name="Kazmierczak K.M."/>
            <person name="Andrzejewski T.M."/>
            <person name="Davidsen T.M."/>
            <person name="Wayne K.J."/>
            <person name="Tettelin H."/>
            <person name="Glass J.I."/>
            <person name="Rusch D."/>
            <person name="Podicherti R."/>
            <person name="Tsui H.-C.T."/>
            <person name="Winkler M.E."/>
        </authorList>
    </citation>
    <scope>NUCLEOTIDE SEQUENCE</scope>
</reference>
<dbReference type="InterPro" id="IPR011990">
    <property type="entry name" value="TPR-like_helical_dom_sf"/>
</dbReference>